<evidence type="ECO:0000313" key="2">
    <source>
        <dbReference type="Proteomes" id="UP000054324"/>
    </source>
</evidence>
<name>A0A074Z860_OPIVI</name>
<sequence>MEYVTGWLLRHPTLTLGTHTREQQTGWWYIDYISNLLRMLQQGYTYSLLTLAVSLEVERAFDYAEVSSFTHALLNRNASSRKRSLGPLFRFFLSTLLYLMPANTRHALLLSFYFFLVAPFPELQSSTAVAQTPLIAVIRSNWLVSGLHSHGPPTKGKLSVSLHLHDSLRKSPSHPQPCVTELRIPSPTRDDRYGAVHKPKHACLLHKSKSVYGIRVAIYSGNARPSNLFPAPDFPTTVQPVKQRIALKTGTTRHIALTLVINVQTVATGEFTSSLSQIREVRREERSEVWKHDALLNRGRIDQIPKLKSFNHNPLKLVKQRIALKTGTTRHIALTLVINVQTVATGEFTSSLSQIREVRREERSEVWKHDALLDRGRIDQIPKLKSFNHDPLKLVRMGIMHARKGRFLARSAPRV</sequence>
<dbReference type="AlphaFoldDB" id="A0A074Z860"/>
<dbReference type="RefSeq" id="XP_009172943.1">
    <property type="nucleotide sequence ID" value="XM_009174679.1"/>
</dbReference>
<dbReference type="EMBL" id="KL596855">
    <property type="protein sequence ID" value="KER23293.1"/>
    <property type="molecule type" value="Genomic_DNA"/>
</dbReference>
<evidence type="ECO:0000313" key="1">
    <source>
        <dbReference type="EMBL" id="KER23293.1"/>
    </source>
</evidence>
<dbReference type="CTD" id="20322958"/>
<organism evidence="1 2">
    <name type="scientific">Opisthorchis viverrini</name>
    <name type="common">Southeast Asian liver fluke</name>
    <dbReference type="NCBI Taxonomy" id="6198"/>
    <lineage>
        <taxon>Eukaryota</taxon>
        <taxon>Metazoa</taxon>
        <taxon>Spiralia</taxon>
        <taxon>Lophotrochozoa</taxon>
        <taxon>Platyhelminthes</taxon>
        <taxon>Trematoda</taxon>
        <taxon>Digenea</taxon>
        <taxon>Opisthorchiida</taxon>
        <taxon>Opisthorchiata</taxon>
        <taxon>Opisthorchiidae</taxon>
        <taxon>Opisthorchis</taxon>
    </lineage>
</organism>
<protein>
    <submittedName>
        <fullName evidence="1">Uncharacterized protein</fullName>
    </submittedName>
</protein>
<dbReference type="KEGG" id="ovi:T265_08779"/>
<keyword evidence="2" id="KW-1185">Reference proteome</keyword>
<gene>
    <name evidence="1" type="ORF">T265_08779</name>
</gene>
<dbReference type="GeneID" id="20322958"/>
<accession>A0A074Z860</accession>
<proteinExistence type="predicted"/>
<reference evidence="1 2" key="1">
    <citation type="submission" date="2013-11" db="EMBL/GenBank/DDBJ databases">
        <title>Opisthorchis viverrini - life in the bile duct.</title>
        <authorList>
            <person name="Young N.D."/>
            <person name="Nagarajan N."/>
            <person name="Lin S.J."/>
            <person name="Korhonen P.K."/>
            <person name="Jex A.R."/>
            <person name="Hall R.S."/>
            <person name="Safavi-Hemami H."/>
            <person name="Kaewkong W."/>
            <person name="Bertrand D."/>
            <person name="Gao S."/>
            <person name="Seet Q."/>
            <person name="Wongkham S."/>
            <person name="Teh B.T."/>
            <person name="Wongkham C."/>
            <person name="Intapan P.M."/>
            <person name="Maleewong W."/>
            <person name="Yang X."/>
            <person name="Hu M."/>
            <person name="Wang Z."/>
            <person name="Hofmann A."/>
            <person name="Sternberg P.W."/>
            <person name="Tan P."/>
            <person name="Wang J."/>
            <person name="Gasser R.B."/>
        </authorList>
    </citation>
    <scope>NUCLEOTIDE SEQUENCE [LARGE SCALE GENOMIC DNA]</scope>
</reference>
<dbReference type="Proteomes" id="UP000054324">
    <property type="component" value="Unassembled WGS sequence"/>
</dbReference>